<sequence>MASVCHHLVSINLNAMQEEMDGVKALLLGIMFIAAQLPHILSFPTTAPAFLWSPHHLSLSHYGVKEVVEYRTISPKNLAKSVLSEGGWSNLVCSGKDLHENVDVALVFVGRKLQSSDISKTKYLDPSLLDTLKLSFTSSNFFMAFPYVAISDEDDTLENSLMLGFAESCGDGLKVNHIAYLDSCSVNGQNLKKLQGLHSVHDFLASRMETRVSGQTDLIVFCNGGSKESDHTPSEGEVLSELISSLEQSGATYTILYASEPYRSFQYPTHLSLSRFLAEDTSTNGSFNSTFCDGVCQIKTSLLEGIFVGIVLLIILISGLCCMMGIDTPTRFETPGES</sequence>
<proteinExistence type="predicted"/>
<keyword evidence="7" id="KW-1185">Reference proteome</keyword>
<evidence type="ECO:0000256" key="4">
    <source>
        <dbReference type="ARBA" id="ARBA00023136"/>
    </source>
</evidence>
<evidence type="ECO:0000256" key="3">
    <source>
        <dbReference type="ARBA" id="ARBA00022989"/>
    </source>
</evidence>
<keyword evidence="3 5" id="KW-1133">Transmembrane helix</keyword>
<dbReference type="GeneID" id="105046079"/>
<evidence type="ECO:0000313" key="8">
    <source>
        <dbReference type="RefSeq" id="XP_010922877.1"/>
    </source>
</evidence>
<dbReference type="Pfam" id="PF20520">
    <property type="entry name" value="Ac45-VOA1_TM"/>
    <property type="match status" value="1"/>
</dbReference>
<organism evidence="7 8">
    <name type="scientific">Elaeis guineensis var. tenera</name>
    <name type="common">Oil palm</name>
    <dbReference type="NCBI Taxonomy" id="51953"/>
    <lineage>
        <taxon>Eukaryota</taxon>
        <taxon>Viridiplantae</taxon>
        <taxon>Streptophyta</taxon>
        <taxon>Embryophyta</taxon>
        <taxon>Tracheophyta</taxon>
        <taxon>Spermatophyta</taxon>
        <taxon>Magnoliopsida</taxon>
        <taxon>Liliopsida</taxon>
        <taxon>Arecaceae</taxon>
        <taxon>Arecoideae</taxon>
        <taxon>Cocoseae</taxon>
        <taxon>Elaeidinae</taxon>
        <taxon>Elaeis</taxon>
    </lineage>
</organism>
<dbReference type="OrthoDB" id="2018140at2759"/>
<comment type="subcellular location">
    <subcellularLocation>
        <location evidence="1">Membrane</location>
        <topology evidence="1">Single-pass membrane protein</topology>
    </subcellularLocation>
</comment>
<name>A0A6I9R935_ELAGV</name>
<evidence type="ECO:0000256" key="1">
    <source>
        <dbReference type="ARBA" id="ARBA00004167"/>
    </source>
</evidence>
<dbReference type="Proteomes" id="UP000504607">
    <property type="component" value="Chromosome 5"/>
</dbReference>
<dbReference type="KEGG" id="egu:105046079"/>
<feature type="domain" description="V-type proton ATPase subunit S1/VOA1 transmembrane" evidence="6">
    <location>
        <begin position="302"/>
        <end position="333"/>
    </location>
</feature>
<dbReference type="InParanoid" id="A0A6I9R935"/>
<keyword evidence="2 5" id="KW-0812">Transmembrane</keyword>
<dbReference type="RefSeq" id="XP_010922877.1">
    <property type="nucleotide sequence ID" value="XM_010924575.3"/>
</dbReference>
<dbReference type="InterPro" id="IPR046756">
    <property type="entry name" value="VAS1/VOA1_TM"/>
</dbReference>
<evidence type="ECO:0000259" key="6">
    <source>
        <dbReference type="Pfam" id="PF20520"/>
    </source>
</evidence>
<evidence type="ECO:0000256" key="2">
    <source>
        <dbReference type="ARBA" id="ARBA00022692"/>
    </source>
</evidence>
<keyword evidence="4 5" id="KW-0472">Membrane</keyword>
<dbReference type="PANTHER" id="PTHR35285">
    <property type="entry name" value="2-C-METHYL-D-ERYTHRITOL 4-PHOSPHATE CYTIDYLYLTRANSFERASE"/>
    <property type="match status" value="1"/>
</dbReference>
<feature type="transmembrane region" description="Helical" evidence="5">
    <location>
        <begin position="306"/>
        <end position="326"/>
    </location>
</feature>
<protein>
    <submittedName>
        <fullName evidence="8">Uncharacterized protein LOC105046079</fullName>
    </submittedName>
</protein>
<reference evidence="8" key="1">
    <citation type="submission" date="2025-08" db="UniProtKB">
        <authorList>
            <consortium name="RefSeq"/>
        </authorList>
    </citation>
    <scope>IDENTIFICATION</scope>
</reference>
<dbReference type="FunCoup" id="A0A6I9R935">
    <property type="interactions" value="2672"/>
</dbReference>
<accession>A0A6I9R935</accession>
<evidence type="ECO:0000256" key="5">
    <source>
        <dbReference type="SAM" id="Phobius"/>
    </source>
</evidence>
<dbReference type="PANTHER" id="PTHR35285:SF1">
    <property type="entry name" value="2-C-METHYL-D-ERYTHRITOL 4-PHOSPHATE CYTIDYLYLTRANSFERASE"/>
    <property type="match status" value="1"/>
</dbReference>
<gene>
    <name evidence="8" type="primary">LOC105046079</name>
</gene>
<evidence type="ECO:0000313" key="7">
    <source>
        <dbReference type="Proteomes" id="UP000504607"/>
    </source>
</evidence>
<dbReference type="GO" id="GO:0016020">
    <property type="term" value="C:membrane"/>
    <property type="evidence" value="ECO:0007669"/>
    <property type="project" value="UniProtKB-SubCell"/>
</dbReference>
<dbReference type="AlphaFoldDB" id="A0A6I9R935"/>